<evidence type="ECO:0000259" key="13">
    <source>
        <dbReference type="Pfam" id="PF12693"/>
    </source>
</evidence>
<evidence type="ECO:0000256" key="2">
    <source>
        <dbReference type="ARBA" id="ARBA00005318"/>
    </source>
</evidence>
<feature type="domain" description="GspL cytoplasmic actin-ATPase-like" evidence="12">
    <location>
        <begin position="15"/>
        <end position="190"/>
    </location>
</feature>
<dbReference type="GO" id="GO:0005886">
    <property type="term" value="C:plasma membrane"/>
    <property type="evidence" value="ECO:0007669"/>
    <property type="project" value="UniProtKB-SubCell"/>
</dbReference>
<proteinExistence type="inferred from homology"/>
<evidence type="ECO:0000256" key="11">
    <source>
        <dbReference type="SAM" id="Phobius"/>
    </source>
</evidence>
<evidence type="ECO:0000256" key="5">
    <source>
        <dbReference type="ARBA" id="ARBA00022519"/>
    </source>
</evidence>
<keyword evidence="5" id="KW-0997">Cell inner membrane</keyword>
<evidence type="ECO:0000256" key="3">
    <source>
        <dbReference type="ARBA" id="ARBA00022448"/>
    </source>
</evidence>
<dbReference type="Pfam" id="PF12693">
    <property type="entry name" value="GspL_C"/>
    <property type="match status" value="1"/>
</dbReference>
<keyword evidence="4" id="KW-1003">Cell membrane</keyword>
<protein>
    <recommendedName>
        <fullName evidence="10">Type II secretion system protein L</fullName>
        <shortName evidence="10">T2SS protein L</shortName>
    </recommendedName>
</protein>
<dbReference type="OrthoDB" id="7011844at2"/>
<feature type="transmembrane region" description="Helical" evidence="11">
    <location>
        <begin position="268"/>
        <end position="289"/>
    </location>
</feature>
<evidence type="ECO:0000256" key="4">
    <source>
        <dbReference type="ARBA" id="ARBA00022475"/>
    </source>
</evidence>
<dbReference type="GO" id="GO:0015627">
    <property type="term" value="C:type II protein secretion system complex"/>
    <property type="evidence" value="ECO:0007669"/>
    <property type="project" value="InterPro"/>
</dbReference>
<reference evidence="14 15" key="1">
    <citation type="submission" date="2019-04" db="EMBL/GenBank/DDBJ databases">
        <title>Natronospirillum operosus gen. nov., sp. nov., a haloalkaliphilic satellite isolated from decaying biomass of laboratory culture of cyanobacterium Geitlerinema sp. and proposal of Natronospirillaceae fam. nov. and Saccharospirillaceae fam. nov.</title>
        <authorList>
            <person name="Kevbrin V."/>
            <person name="Boltyanskaya Y."/>
            <person name="Koziaeva V."/>
            <person name="Grouzdev D.S."/>
            <person name="Park M."/>
            <person name="Cho J."/>
        </authorList>
    </citation>
    <scope>NUCLEOTIDE SEQUENCE [LARGE SCALE GENOMIC DNA]</scope>
    <source>
        <strain evidence="14 15">G-116</strain>
    </source>
</reference>
<dbReference type="InterPro" id="IPR024230">
    <property type="entry name" value="GspL_cyto_dom"/>
</dbReference>
<dbReference type="InterPro" id="IPR025691">
    <property type="entry name" value="GspL_pp_dom"/>
</dbReference>
<dbReference type="RefSeq" id="WP_135481469.1">
    <property type="nucleotide sequence ID" value="NZ_SRMF01000001.1"/>
</dbReference>
<comment type="subcellular location">
    <subcellularLocation>
        <location evidence="1">Cell inner membrane</location>
        <topology evidence="1">Single-pass membrane protein</topology>
    </subcellularLocation>
</comment>
<dbReference type="InterPro" id="IPR043129">
    <property type="entry name" value="ATPase_NBD"/>
</dbReference>
<dbReference type="CDD" id="cd24017">
    <property type="entry name" value="ASKHA_T2SSL_N"/>
    <property type="match status" value="1"/>
</dbReference>
<dbReference type="AlphaFoldDB" id="A0A4Z0WF27"/>
<keyword evidence="9 11" id="KW-0472">Membrane</keyword>
<keyword evidence="6 11" id="KW-0812">Transmembrane</keyword>
<dbReference type="PIRSF" id="PIRSF015761">
    <property type="entry name" value="Protein_L"/>
    <property type="match status" value="1"/>
</dbReference>
<comment type="function">
    <text evidence="10">Inner membrane component of the type II secretion system required for the energy-dependent secretion of extracellular factors such as proteases and toxins from the periplasm.</text>
</comment>
<dbReference type="EMBL" id="SRMF01000001">
    <property type="protein sequence ID" value="TGG95640.1"/>
    <property type="molecule type" value="Genomic_DNA"/>
</dbReference>
<evidence type="ECO:0000313" key="14">
    <source>
        <dbReference type="EMBL" id="TGG95640.1"/>
    </source>
</evidence>
<evidence type="ECO:0000313" key="15">
    <source>
        <dbReference type="Proteomes" id="UP000297475"/>
    </source>
</evidence>
<evidence type="ECO:0000256" key="6">
    <source>
        <dbReference type="ARBA" id="ARBA00022692"/>
    </source>
</evidence>
<comment type="similarity">
    <text evidence="2 10">Belongs to the GSP L family.</text>
</comment>
<evidence type="ECO:0000256" key="1">
    <source>
        <dbReference type="ARBA" id="ARBA00004377"/>
    </source>
</evidence>
<dbReference type="Proteomes" id="UP000297475">
    <property type="component" value="Unassembled WGS sequence"/>
</dbReference>
<comment type="caution">
    <text evidence="14">The sequence shown here is derived from an EMBL/GenBank/DDBJ whole genome shotgun (WGS) entry which is preliminary data.</text>
</comment>
<sequence length="423" mass="46212">MKAQTVFIYPDARVRHFDWLCIEQGERQAVQSGDESALRAALRDMAPLHLSVVLILPVEGALHTAVSVPQRQRRFLSRSLPFILEAQTAQDIEELHIVPGQSLSGDQLAVYAVPHARLRHLLELLADSELAAAALVLDTQVLALHDQNAICIAWQPGTQDRVLVNTAGCGMACTRQNLSAWLDRLATEAQGQTTSLLLADDLAGEADTLAAEVEQFSAARPGVAQVANGWLPMLADLWLAAGPRRRSLTNLLCGPYEQVDAFSRWKHLLPGTALAAGLLAVAGGLYFIADLRQTEQRAEAVWQATEALFAEAVGQELTLQRQRALQQMEELALRTSDNGAQQGPFLSLLARFDEAMATQPVALEELRFTADRAELQVQVEAESTQTLEALRSALEEHALTVTYSASRVSDGFRGNFRIQGNTE</sequence>
<dbReference type="GO" id="GO:0009276">
    <property type="term" value="C:Gram-negative-bacterium-type cell wall"/>
    <property type="evidence" value="ECO:0007669"/>
    <property type="project" value="InterPro"/>
</dbReference>
<name>A0A4Z0WF27_9GAMM</name>
<dbReference type="Gene3D" id="3.30.1360.100">
    <property type="entry name" value="General secretion pathway protein M, EpsM"/>
    <property type="match status" value="1"/>
</dbReference>
<evidence type="ECO:0000256" key="10">
    <source>
        <dbReference type="PIRNR" id="PIRNR015761"/>
    </source>
</evidence>
<evidence type="ECO:0000256" key="7">
    <source>
        <dbReference type="ARBA" id="ARBA00022927"/>
    </source>
</evidence>
<dbReference type="NCBIfam" id="TIGR01709">
    <property type="entry name" value="typeII_sec_gspL"/>
    <property type="match status" value="1"/>
</dbReference>
<keyword evidence="15" id="KW-1185">Reference proteome</keyword>
<gene>
    <name evidence="14" type="ORF">E4656_04305</name>
</gene>
<dbReference type="Pfam" id="PF05134">
    <property type="entry name" value="T2SSL"/>
    <property type="match status" value="1"/>
</dbReference>
<dbReference type="Gene3D" id="3.30.420.380">
    <property type="match status" value="1"/>
</dbReference>
<accession>A0A4Z0WF27</accession>
<dbReference type="InterPro" id="IPR007812">
    <property type="entry name" value="T2SS_protein-GspL"/>
</dbReference>
<feature type="domain" description="GspL periplasmic" evidence="13">
    <location>
        <begin position="264"/>
        <end position="402"/>
    </location>
</feature>
<keyword evidence="3 10" id="KW-0813">Transport</keyword>
<dbReference type="GO" id="GO:0015628">
    <property type="term" value="P:protein secretion by the type II secretion system"/>
    <property type="evidence" value="ECO:0007669"/>
    <property type="project" value="InterPro"/>
</dbReference>
<keyword evidence="7 10" id="KW-0653">Protein transport</keyword>
<keyword evidence="8 11" id="KW-1133">Transmembrane helix</keyword>
<organism evidence="14 15">
    <name type="scientific">Natronospirillum operosum</name>
    <dbReference type="NCBI Taxonomy" id="2759953"/>
    <lineage>
        <taxon>Bacteria</taxon>
        <taxon>Pseudomonadati</taxon>
        <taxon>Pseudomonadota</taxon>
        <taxon>Gammaproteobacteria</taxon>
        <taxon>Oceanospirillales</taxon>
        <taxon>Natronospirillaceae</taxon>
        <taxon>Natronospirillum</taxon>
    </lineage>
</organism>
<evidence type="ECO:0000256" key="8">
    <source>
        <dbReference type="ARBA" id="ARBA00022989"/>
    </source>
</evidence>
<evidence type="ECO:0000256" key="9">
    <source>
        <dbReference type="ARBA" id="ARBA00023136"/>
    </source>
</evidence>
<dbReference type="SUPFAM" id="SSF53067">
    <property type="entry name" value="Actin-like ATPase domain"/>
    <property type="match status" value="1"/>
</dbReference>
<evidence type="ECO:0000259" key="12">
    <source>
        <dbReference type="Pfam" id="PF05134"/>
    </source>
</evidence>